<accession>A0A844ZP60</accession>
<name>A0A844ZP60_9SPHN</name>
<reference evidence="1 2" key="1">
    <citation type="submission" date="2019-12" db="EMBL/GenBank/DDBJ databases">
        <title>Genomic-based taxomic classification of the family Erythrobacteraceae.</title>
        <authorList>
            <person name="Xu L."/>
        </authorList>
    </citation>
    <scope>NUCLEOTIDE SEQUENCE [LARGE SCALE GENOMIC DNA]</scope>
    <source>
        <strain evidence="1 2">KCTC 52763</strain>
    </source>
</reference>
<dbReference type="RefSeq" id="WP_160602915.1">
    <property type="nucleotide sequence ID" value="NZ_WTYX01000001.1"/>
</dbReference>
<protein>
    <recommendedName>
        <fullName evidence="3">SH3 domain-containing protein</fullName>
    </recommendedName>
</protein>
<dbReference type="EMBL" id="WTYX01000001">
    <property type="protein sequence ID" value="MXO89523.1"/>
    <property type="molecule type" value="Genomic_DNA"/>
</dbReference>
<sequence length="116" mass="12275">MSDTVQYELPKGKLGLKGPMTRPAPGTLPLRGDLAHIALAESHLVPHYVIPQFYTVGDDPVELKLDANAGSDTLATLASGSTFEVLDHVGDWYWGCVSAKGPSGYVPRDAVTPDAA</sequence>
<dbReference type="OrthoDB" id="9813368at2"/>
<gene>
    <name evidence="1" type="ORF">GRI41_01680</name>
</gene>
<comment type="caution">
    <text evidence="1">The sequence shown here is derived from an EMBL/GenBank/DDBJ whole genome shotgun (WGS) entry which is preliminary data.</text>
</comment>
<evidence type="ECO:0000313" key="1">
    <source>
        <dbReference type="EMBL" id="MXO89523.1"/>
    </source>
</evidence>
<keyword evidence="2" id="KW-1185">Reference proteome</keyword>
<dbReference type="AlphaFoldDB" id="A0A844ZP60"/>
<dbReference type="Gene3D" id="2.30.30.40">
    <property type="entry name" value="SH3 Domains"/>
    <property type="match status" value="1"/>
</dbReference>
<evidence type="ECO:0008006" key="3">
    <source>
        <dbReference type="Google" id="ProtNLM"/>
    </source>
</evidence>
<dbReference type="Proteomes" id="UP000442714">
    <property type="component" value="Unassembled WGS sequence"/>
</dbReference>
<evidence type="ECO:0000313" key="2">
    <source>
        <dbReference type="Proteomes" id="UP000442714"/>
    </source>
</evidence>
<organism evidence="1 2">
    <name type="scientific">Pontixanthobacter aquaemixtae</name>
    <dbReference type="NCBI Taxonomy" id="1958940"/>
    <lineage>
        <taxon>Bacteria</taxon>
        <taxon>Pseudomonadati</taxon>
        <taxon>Pseudomonadota</taxon>
        <taxon>Alphaproteobacteria</taxon>
        <taxon>Sphingomonadales</taxon>
        <taxon>Erythrobacteraceae</taxon>
        <taxon>Pontixanthobacter</taxon>
    </lineage>
</organism>
<proteinExistence type="predicted"/>